<dbReference type="EMBL" id="PVMZ01000017">
    <property type="protein sequence ID" value="PRX17151.1"/>
    <property type="molecule type" value="Genomic_DNA"/>
</dbReference>
<feature type="transmembrane region" description="Helical" evidence="1">
    <location>
        <begin position="72"/>
        <end position="92"/>
    </location>
</feature>
<feature type="transmembrane region" description="Helical" evidence="1">
    <location>
        <begin position="158"/>
        <end position="181"/>
    </location>
</feature>
<evidence type="ECO:0000313" key="2">
    <source>
        <dbReference type="EMBL" id="PRX17151.1"/>
    </source>
</evidence>
<evidence type="ECO:0000313" key="3">
    <source>
        <dbReference type="Proteomes" id="UP000239415"/>
    </source>
</evidence>
<feature type="transmembrane region" description="Helical" evidence="1">
    <location>
        <begin position="40"/>
        <end position="60"/>
    </location>
</feature>
<dbReference type="RefSeq" id="WP_106326069.1">
    <property type="nucleotide sequence ID" value="NZ_BOMO01000057.1"/>
</dbReference>
<reference evidence="2 3" key="1">
    <citation type="submission" date="2018-03" db="EMBL/GenBank/DDBJ databases">
        <title>Genomic Encyclopedia of Archaeal and Bacterial Type Strains, Phase II (KMG-II): from individual species to whole genera.</title>
        <authorList>
            <person name="Goeker M."/>
        </authorList>
    </citation>
    <scope>NUCLEOTIDE SEQUENCE [LARGE SCALE GENOMIC DNA]</scope>
    <source>
        <strain evidence="2 3">DSM 43146</strain>
    </source>
</reference>
<evidence type="ECO:0000256" key="1">
    <source>
        <dbReference type="SAM" id="Phobius"/>
    </source>
</evidence>
<gene>
    <name evidence="2" type="ORF">CLV67_117208</name>
</gene>
<dbReference type="OrthoDB" id="3822725at2"/>
<keyword evidence="1" id="KW-0472">Membrane</keyword>
<accession>A0A2T0K2V4</accession>
<keyword evidence="1" id="KW-0812">Transmembrane</keyword>
<keyword evidence="1" id="KW-1133">Transmembrane helix</keyword>
<sequence>MTAPVSTTPTTLPASAAAPVPLTRLTMVELRKLADTRAGMWLLIVIGFATVATSAILLGWAEDEEMTFTAFYTFGLAPSAVLLPVLGILSVTSEWSQRTALATFTLVPARARVLLAKVGAGALIAIAATAATAILAAGANALAPAFGGDGAWSLDPSLIWQTLLFQVIFVLMGNAFGALLLNTPLAIVVFFALPTVWSILGGSIRALADASAWLDLNVTSQATMEADMTSGEWARMAVSTVVWVVLPLLLGGWRVLRREVS</sequence>
<dbReference type="AlphaFoldDB" id="A0A2T0K2V4"/>
<feature type="transmembrane region" description="Helical" evidence="1">
    <location>
        <begin position="188"/>
        <end position="208"/>
    </location>
</feature>
<name>A0A2T0K2V4_9ACTN</name>
<comment type="caution">
    <text evidence="2">The sequence shown here is derived from an EMBL/GenBank/DDBJ whole genome shotgun (WGS) entry which is preliminary data.</text>
</comment>
<feature type="transmembrane region" description="Helical" evidence="1">
    <location>
        <begin position="113"/>
        <end position="138"/>
    </location>
</feature>
<feature type="transmembrane region" description="Helical" evidence="1">
    <location>
        <begin position="233"/>
        <end position="256"/>
    </location>
</feature>
<protein>
    <recommendedName>
        <fullName evidence="4">ABC-2 family transporter</fullName>
    </recommendedName>
</protein>
<dbReference type="Proteomes" id="UP000239415">
    <property type="component" value="Unassembled WGS sequence"/>
</dbReference>
<keyword evidence="3" id="KW-1185">Reference proteome</keyword>
<evidence type="ECO:0008006" key="4">
    <source>
        <dbReference type="Google" id="ProtNLM"/>
    </source>
</evidence>
<proteinExistence type="predicted"/>
<organism evidence="2 3">
    <name type="scientific">Actinoplanes italicus</name>
    <dbReference type="NCBI Taxonomy" id="113567"/>
    <lineage>
        <taxon>Bacteria</taxon>
        <taxon>Bacillati</taxon>
        <taxon>Actinomycetota</taxon>
        <taxon>Actinomycetes</taxon>
        <taxon>Micromonosporales</taxon>
        <taxon>Micromonosporaceae</taxon>
        <taxon>Actinoplanes</taxon>
    </lineage>
</organism>